<evidence type="ECO:0008006" key="4">
    <source>
        <dbReference type="Google" id="ProtNLM"/>
    </source>
</evidence>
<dbReference type="Proteomes" id="UP000319130">
    <property type="component" value="Unassembled WGS sequence"/>
</dbReference>
<dbReference type="AlphaFoldDB" id="A0A523VX60"/>
<evidence type="ECO:0000313" key="2">
    <source>
        <dbReference type="EMBL" id="TET59352.1"/>
    </source>
</evidence>
<dbReference type="Pfam" id="PF04910">
    <property type="entry name" value="Tcf25"/>
    <property type="match status" value="1"/>
</dbReference>
<dbReference type="Gene3D" id="1.25.40.10">
    <property type="entry name" value="Tetratricopeptide repeat domain"/>
    <property type="match status" value="1"/>
</dbReference>
<feature type="repeat" description="TPR" evidence="1">
    <location>
        <begin position="119"/>
        <end position="152"/>
    </location>
</feature>
<accession>A0A523VX60</accession>
<dbReference type="InterPro" id="IPR011990">
    <property type="entry name" value="TPR-like_helical_dom_sf"/>
</dbReference>
<name>A0A523VX60_UNCAE</name>
<evidence type="ECO:0000256" key="1">
    <source>
        <dbReference type="PROSITE-ProRule" id="PRU00339"/>
    </source>
</evidence>
<proteinExistence type="predicted"/>
<keyword evidence="1" id="KW-0802">TPR repeat</keyword>
<reference evidence="2 3" key="1">
    <citation type="submission" date="2019-03" db="EMBL/GenBank/DDBJ databases">
        <title>Metabolic potential of uncultured bacteria and archaea associated with petroleum seepage in deep-sea sediments.</title>
        <authorList>
            <person name="Dong X."/>
            <person name="Hubert C."/>
        </authorList>
    </citation>
    <scope>NUCLEOTIDE SEQUENCE [LARGE SCALE GENOMIC DNA]</scope>
    <source>
        <strain evidence="2">E29_bin52</strain>
    </source>
</reference>
<protein>
    <recommendedName>
        <fullName evidence="4">Tetratricopeptide repeat protein</fullName>
    </recommendedName>
</protein>
<dbReference type="EMBL" id="SOIZ01000365">
    <property type="protein sequence ID" value="TET59352.1"/>
    <property type="molecule type" value="Genomic_DNA"/>
</dbReference>
<evidence type="ECO:0000313" key="3">
    <source>
        <dbReference type="Proteomes" id="UP000319130"/>
    </source>
</evidence>
<organism evidence="2 3">
    <name type="scientific">Aerophobetes bacterium</name>
    <dbReference type="NCBI Taxonomy" id="2030807"/>
    <lineage>
        <taxon>Bacteria</taxon>
        <taxon>Candidatus Aerophobota</taxon>
    </lineage>
</organism>
<dbReference type="PROSITE" id="PS50005">
    <property type="entry name" value="TPR"/>
    <property type="match status" value="1"/>
</dbReference>
<dbReference type="SUPFAM" id="SSF48452">
    <property type="entry name" value="TPR-like"/>
    <property type="match status" value="1"/>
</dbReference>
<comment type="caution">
    <text evidence="2">The sequence shown here is derived from an EMBL/GenBank/DDBJ whole genome shotgun (WGS) entry which is preliminary data.</text>
</comment>
<gene>
    <name evidence="2" type="ORF">E3J48_07905</name>
</gene>
<dbReference type="InterPro" id="IPR019734">
    <property type="entry name" value="TPR_rpt"/>
</dbReference>
<sequence>MSEVWKMPKVEQVGDNDWEFVYPPKYHELMDKFGEGIDLWEMGHTRSAEKTYKEIIEEFPGFIDVYHHLGLLYEEAGRDRVAFENWLKGYQIGKEAFPHTFTPGKDLLRWGVLDNRPFLRCTHGLGLCFFDRGNLAKGIELFEFIVSVNPNDNQGTRAILVEGYLKTGNYRGVLDVCGKYKDDIIPDLTYGKPYALFKLGDKGEATVLLRETIRLSPKVAKELLKKKHPPPRVLYPDRCTVGGHDEAFYYWERSGILWEDPGIKEWLVRNAGKGKCSK</sequence>
<dbReference type="InterPro" id="IPR006994">
    <property type="entry name" value="TCF25/Rqc1"/>
</dbReference>